<dbReference type="EMBL" id="FOIU01000001">
    <property type="protein sequence ID" value="SEW03145.1"/>
    <property type="molecule type" value="Genomic_DNA"/>
</dbReference>
<name>A0A1I0NNZ0_9FLAO</name>
<protein>
    <submittedName>
        <fullName evidence="1">Uncharacterized protein</fullName>
    </submittedName>
</protein>
<dbReference type="RefSeq" id="WP_139176711.1">
    <property type="nucleotide sequence ID" value="NZ_FOIU01000001.1"/>
</dbReference>
<dbReference type="AlphaFoldDB" id="A0A1I0NNZ0"/>
<dbReference type="STRING" id="356305.SAMN05421841_0713"/>
<keyword evidence="2" id="KW-1185">Reference proteome</keyword>
<dbReference type="Proteomes" id="UP000199469">
    <property type="component" value="Unassembled WGS sequence"/>
</dbReference>
<accession>A0A1I0NNZ0</accession>
<evidence type="ECO:0000313" key="1">
    <source>
        <dbReference type="EMBL" id="SEW03145.1"/>
    </source>
</evidence>
<proteinExistence type="predicted"/>
<evidence type="ECO:0000313" key="2">
    <source>
        <dbReference type="Proteomes" id="UP000199469"/>
    </source>
</evidence>
<gene>
    <name evidence="1" type="ORF">SAMN05421841_0713</name>
</gene>
<dbReference type="OrthoDB" id="1260815at2"/>
<reference evidence="2" key="1">
    <citation type="submission" date="2016-10" db="EMBL/GenBank/DDBJ databases">
        <authorList>
            <person name="Varghese N."/>
            <person name="Submissions S."/>
        </authorList>
    </citation>
    <scope>NUCLEOTIDE SEQUENCE [LARGE SCALE GENOMIC DNA]</scope>
    <source>
        <strain evidence="2">DSM 17724</strain>
    </source>
</reference>
<organism evidence="1 2">
    <name type="scientific">Chryseobacterium wanjuense</name>
    <dbReference type="NCBI Taxonomy" id="356305"/>
    <lineage>
        <taxon>Bacteria</taxon>
        <taxon>Pseudomonadati</taxon>
        <taxon>Bacteroidota</taxon>
        <taxon>Flavobacteriia</taxon>
        <taxon>Flavobacteriales</taxon>
        <taxon>Weeksellaceae</taxon>
        <taxon>Chryseobacterium group</taxon>
        <taxon>Chryseobacterium</taxon>
    </lineage>
</organism>
<sequence length="153" mass="17434">MRRPIHQRVKPPVPVVPDPEPIMKELLAAEDAILEADDELIDEENTILDQEDVMPFVITHEDEIINYIKDKATKETLKSLAPLLEKLEEAVKQQQAYQQVTPVAATAASPIPLSYEDQLKKLQEASKGKIKEKELKIAERMNKLQARFANIRK</sequence>